<dbReference type="GO" id="GO:0005829">
    <property type="term" value="C:cytosol"/>
    <property type="evidence" value="ECO:0007669"/>
    <property type="project" value="TreeGrafter"/>
</dbReference>
<dbReference type="FunFam" id="3.40.50.300:FF:000429">
    <property type="entry name" value="Preprotein translocase subunit SecA"/>
    <property type="match status" value="1"/>
</dbReference>
<keyword evidence="4 10" id="KW-0547">Nucleotide-binding</keyword>
<protein>
    <recommendedName>
        <fullName evidence="10 11">Protein translocase subunit SecA</fullName>
        <ecNumber evidence="10">7.4.2.8</ecNumber>
    </recommendedName>
</protein>
<dbReference type="HAMAP" id="MF_01382">
    <property type="entry name" value="SecA"/>
    <property type="match status" value="1"/>
</dbReference>
<dbReference type="InterPro" id="IPR014018">
    <property type="entry name" value="SecA_motor_DEAD"/>
</dbReference>
<dbReference type="GO" id="GO:0005886">
    <property type="term" value="C:plasma membrane"/>
    <property type="evidence" value="ECO:0007669"/>
    <property type="project" value="UniProtKB-SubCell"/>
</dbReference>
<evidence type="ECO:0000256" key="4">
    <source>
        <dbReference type="ARBA" id="ARBA00022741"/>
    </source>
</evidence>
<dbReference type="CDD" id="cd18803">
    <property type="entry name" value="SF2_C_secA"/>
    <property type="match status" value="1"/>
</dbReference>
<dbReference type="EC" id="7.4.2.8" evidence="10"/>
<dbReference type="InterPro" id="IPR000185">
    <property type="entry name" value="SecA"/>
</dbReference>
<dbReference type="InterPro" id="IPR011130">
    <property type="entry name" value="SecA_preprotein_X-link_dom"/>
</dbReference>
<dbReference type="PANTHER" id="PTHR30612">
    <property type="entry name" value="SECA INNER MEMBRANE COMPONENT OF SEC PROTEIN SECRETION SYSTEM"/>
    <property type="match status" value="1"/>
</dbReference>
<feature type="domain" description="SecA family profile" evidence="13">
    <location>
        <begin position="1"/>
        <end position="669"/>
    </location>
</feature>
<dbReference type="GO" id="GO:0008564">
    <property type="term" value="F:protein-exporting ATPase activity"/>
    <property type="evidence" value="ECO:0007669"/>
    <property type="project" value="UniProtKB-EC"/>
</dbReference>
<dbReference type="InterPro" id="IPR044722">
    <property type="entry name" value="SecA_SF2_C"/>
</dbReference>
<evidence type="ECO:0000256" key="8">
    <source>
        <dbReference type="ARBA" id="ARBA00023010"/>
    </source>
</evidence>
<keyword evidence="10" id="KW-0963">Cytoplasm</keyword>
<evidence type="ECO:0000259" key="12">
    <source>
        <dbReference type="PROSITE" id="PS51192"/>
    </source>
</evidence>
<organism evidence="14">
    <name type="scientific">Rhodogorgon sp</name>
    <dbReference type="NCBI Taxonomy" id="2485824"/>
    <lineage>
        <taxon>Eukaryota</taxon>
        <taxon>Rhodophyta</taxon>
        <taxon>Florideophyceae</taxon>
        <taxon>Corallinophycidae</taxon>
        <taxon>Rhodogorgonales</taxon>
        <taxon>Rhodogorgonaceae</taxon>
        <taxon>Rhodogorgon</taxon>
    </lineage>
</organism>
<dbReference type="GO" id="GO:0017038">
    <property type="term" value="P:protein import"/>
    <property type="evidence" value="ECO:0007669"/>
    <property type="project" value="InterPro"/>
</dbReference>
<dbReference type="SUPFAM" id="SSF52540">
    <property type="entry name" value="P-loop containing nucleoside triphosphate hydrolases"/>
    <property type="match status" value="2"/>
</dbReference>
<dbReference type="CDD" id="cd17928">
    <property type="entry name" value="DEXDc_SecA"/>
    <property type="match status" value="1"/>
</dbReference>
<dbReference type="GO" id="GO:0005524">
    <property type="term" value="F:ATP binding"/>
    <property type="evidence" value="ECO:0007669"/>
    <property type="project" value="UniProtKB-UniRule"/>
</dbReference>
<dbReference type="SMART" id="SM00957">
    <property type="entry name" value="SecA_DEAD"/>
    <property type="match status" value="1"/>
</dbReference>
<evidence type="ECO:0000256" key="2">
    <source>
        <dbReference type="ARBA" id="ARBA00007650"/>
    </source>
</evidence>
<keyword evidence="9 10" id="KW-0472">Membrane</keyword>
<dbReference type="SUPFAM" id="SSF81767">
    <property type="entry name" value="Pre-protein crosslinking domain of SecA"/>
    <property type="match status" value="1"/>
</dbReference>
<dbReference type="Pfam" id="PF07516">
    <property type="entry name" value="SecA_SW"/>
    <property type="match status" value="1"/>
</dbReference>
<keyword evidence="7 10" id="KW-1278">Translocase</keyword>
<dbReference type="GO" id="GO:0006605">
    <property type="term" value="P:protein targeting"/>
    <property type="evidence" value="ECO:0007669"/>
    <property type="project" value="UniProtKB-UniRule"/>
</dbReference>
<evidence type="ECO:0000256" key="3">
    <source>
        <dbReference type="ARBA" id="ARBA00022448"/>
    </source>
</evidence>
<dbReference type="PRINTS" id="PR00906">
    <property type="entry name" value="SECA"/>
</dbReference>
<keyword evidence="10" id="KW-1003">Cell membrane</keyword>
<evidence type="ECO:0000259" key="13">
    <source>
        <dbReference type="PROSITE" id="PS51196"/>
    </source>
</evidence>
<evidence type="ECO:0000256" key="5">
    <source>
        <dbReference type="ARBA" id="ARBA00022840"/>
    </source>
</evidence>
<comment type="function">
    <text evidence="10">Part of the Sec protein translocase complex. Interacts with the SecYEG preprotein conducting channel. Has a central role in coupling the hydrolysis of ATP to the transfer of proteins into and across the cell membrane, serving as an ATP-driven molecular motor driving the stepwise translocation of polypeptide chains across the membrane.</text>
</comment>
<sequence length="886" mass="102914">MFKFLIDKHYHGIKKYHNVVDEINNSYEYIQHLPNSKLQEQTEKLKEKLNKGCTLNDILPEAFATAKEATKRILNLSMFDVQILGGIILHKGKIAEMKTGEGKTIVSILPAYLNSLQGQGVHIITVNDYLAKRDAEWVGQVHRFLHVTVGLIQQQMSRSLRQINYDCDITYITNSELGFDYLRDNMAIEKSEIVQRPFSYGIVDEVDSILIDEARTPLIISAPSELQTNKYKKSNQLALQLQRYVHYETDEKVRNITLTDAGIIFCESILNIHNLYDINNPWAHYILNALKAKEFFLNNQHYIVHNKEIVIIDEFTGRIMHGRRWSDGLHQAIEAKENLIVQEENQILASITYQNLFLLYKKLSGMTGTAKTEALELDKIYNLEVVTIPTNQSCIRKDLSDLVYKTEYGKWQAVANECYDMKQIGRPTLVGTTNVEKSELLAQMLDIYNLDYNLLNAKPENVNREAEIIAQAGRKYALTISTNMAGRGTDIILGGNAPAITKFLLTNFIKETIYKINVENNHIQDIKVNILTALKNIQKLAKESRTFNQIKVDKLDEYIDNVIYSKNTNSEIQQLIKYTYKTILHEYNDIFQKEKEEVIKLGGLYVIGTERHESRRIDNQLRGRAGRQGDPGSSRFFLSLEDHLLRIFGGDKIANLMQSLNIDDNTPIESAILSRSLNNAQKKVESYFYDIRKQLFDYDEVINNQRQAIYAERKRILESVFVRDCIIEYAESTIDEILTYYYTTNKTKKQKELINQISNLLNLSQPISTNTYIKLNPNQLQMFLYEQLRTTYDLREAYLEQLRPGLIRQLEKYYLLQQIDKGWQKHLDKMSILKDSIGWRSYGQQDPLIEYKNEAFNLFINMTSYIRQTVIYLIMRSRLIINTRVN</sequence>
<evidence type="ECO:0000256" key="11">
    <source>
        <dbReference type="RuleBase" id="RU003874"/>
    </source>
</evidence>
<dbReference type="InterPro" id="IPR036266">
    <property type="entry name" value="SecA_Wing/Scaffold_sf"/>
</dbReference>
<keyword evidence="6 10" id="KW-0653">Protein transport</keyword>
<feature type="binding site" evidence="10">
    <location>
        <position position="490"/>
    </location>
    <ligand>
        <name>ATP</name>
        <dbReference type="ChEBI" id="CHEBI:30616"/>
    </ligand>
</feature>
<dbReference type="Pfam" id="PF07517">
    <property type="entry name" value="SecA_DEAD"/>
    <property type="match status" value="1"/>
</dbReference>
<evidence type="ECO:0000256" key="1">
    <source>
        <dbReference type="ARBA" id="ARBA00004170"/>
    </source>
</evidence>
<dbReference type="InterPro" id="IPR014001">
    <property type="entry name" value="Helicase_ATP-bd"/>
</dbReference>
<comment type="similarity">
    <text evidence="2 10 11">Belongs to the SecA family.</text>
</comment>
<dbReference type="GO" id="GO:0065002">
    <property type="term" value="P:intracellular protein transmembrane transport"/>
    <property type="evidence" value="ECO:0007669"/>
    <property type="project" value="UniProtKB-UniRule"/>
</dbReference>
<comment type="catalytic activity">
    <reaction evidence="10">
        <text>ATP + H2O + cellular proteinSide 1 = ADP + phosphate + cellular proteinSide 2.</text>
        <dbReference type="EC" id="7.4.2.8"/>
    </reaction>
</comment>
<evidence type="ECO:0000256" key="6">
    <source>
        <dbReference type="ARBA" id="ARBA00022927"/>
    </source>
</evidence>
<dbReference type="Gene3D" id="3.40.50.300">
    <property type="entry name" value="P-loop containing nucleotide triphosphate hydrolases"/>
    <property type="match status" value="2"/>
</dbReference>
<dbReference type="PROSITE" id="PS51196">
    <property type="entry name" value="SECA_MOTOR_DEAD"/>
    <property type="match status" value="1"/>
</dbReference>
<keyword evidence="8 10" id="KW-0811">Translocation</keyword>
<dbReference type="InterPro" id="IPR027417">
    <property type="entry name" value="P-loop_NTPase"/>
</dbReference>
<feature type="binding site" evidence="10">
    <location>
        <begin position="100"/>
        <end position="104"/>
    </location>
    <ligand>
        <name>ATP</name>
        <dbReference type="ChEBI" id="CHEBI:30616"/>
    </ligand>
</feature>
<geneLocation type="plastid" evidence="14"/>
<evidence type="ECO:0000256" key="10">
    <source>
        <dbReference type="HAMAP-Rule" id="MF_01382"/>
    </source>
</evidence>
<feature type="binding site" evidence="10">
    <location>
        <position position="82"/>
    </location>
    <ligand>
        <name>ATP</name>
        <dbReference type="ChEBI" id="CHEBI:30616"/>
    </ligand>
</feature>
<comment type="subunit">
    <text evidence="10">Monomer and homodimer. Part of the essential Sec protein translocation apparatus which comprises SecA, SecYEG and auxiliary proteins SecDF. Other proteins may also be involved.</text>
</comment>
<dbReference type="PANTHER" id="PTHR30612:SF0">
    <property type="entry name" value="CHLOROPLAST PROTEIN-TRANSPORTING ATPASE"/>
    <property type="match status" value="1"/>
</dbReference>
<keyword evidence="5 10" id="KW-0067">ATP-binding</keyword>
<dbReference type="Pfam" id="PF01043">
    <property type="entry name" value="SecA_PP_bind"/>
    <property type="match status" value="1"/>
</dbReference>
<evidence type="ECO:0000256" key="7">
    <source>
        <dbReference type="ARBA" id="ARBA00022967"/>
    </source>
</evidence>
<dbReference type="NCBIfam" id="NF009538">
    <property type="entry name" value="PRK12904.1"/>
    <property type="match status" value="1"/>
</dbReference>
<accession>A0A3G3MI81</accession>
<dbReference type="Pfam" id="PF21090">
    <property type="entry name" value="P-loop_SecA"/>
    <property type="match status" value="1"/>
</dbReference>
<dbReference type="InterPro" id="IPR011116">
    <property type="entry name" value="SecA_Wing/Scaffold"/>
</dbReference>
<dbReference type="PROSITE" id="PS51192">
    <property type="entry name" value="HELICASE_ATP_BIND_1"/>
    <property type="match status" value="1"/>
</dbReference>
<name>A0A3G3MI81_9FLOR</name>
<dbReference type="InterPro" id="IPR011115">
    <property type="entry name" value="SecA_DEAD"/>
</dbReference>
<proteinExistence type="inferred from homology"/>
<gene>
    <name evidence="10 14" type="primary">secA</name>
</gene>
<evidence type="ECO:0000256" key="9">
    <source>
        <dbReference type="ARBA" id="ARBA00023136"/>
    </source>
</evidence>
<dbReference type="FunFam" id="3.90.1440.10:FF:000003">
    <property type="entry name" value="Preprotein translocase SecA subunit"/>
    <property type="match status" value="1"/>
</dbReference>
<dbReference type="NCBIfam" id="TIGR00963">
    <property type="entry name" value="secA"/>
    <property type="match status" value="1"/>
</dbReference>
<dbReference type="SUPFAM" id="SSF81886">
    <property type="entry name" value="Helical scaffold and wing domains of SecA"/>
    <property type="match status" value="1"/>
</dbReference>
<dbReference type="InterPro" id="IPR036670">
    <property type="entry name" value="SecA_X-link_sf"/>
</dbReference>
<dbReference type="EMBL" id="MH281630">
    <property type="protein sequence ID" value="AYR06531.1"/>
    <property type="molecule type" value="Genomic_DNA"/>
</dbReference>
<dbReference type="SMART" id="SM00958">
    <property type="entry name" value="SecA_PP_bind"/>
    <property type="match status" value="1"/>
</dbReference>
<keyword evidence="3 10" id="KW-0813">Transport</keyword>
<evidence type="ECO:0000313" key="14">
    <source>
        <dbReference type="EMBL" id="AYR06531.1"/>
    </source>
</evidence>
<reference evidence="14" key="1">
    <citation type="journal article" date="2018" name="Genome Biol. Evol.">
        <title>Mitochondrial and Plastid Genomes from Coralline Red Algae Provide Insights into the Incongruent Evolutionary Histories of Organelles.</title>
        <authorList>
            <person name="Lee J."/>
            <person name="Song H.J."/>
            <person name="In Park S."/>
            <person name="Lee Y.M."/>
            <person name="Jeong S.Y."/>
            <person name="Oh Cho T."/>
            <person name="Kim J.H."/>
            <person name="Choi H.G."/>
            <person name="Choi C.G."/>
            <person name="Nelson W.A."/>
            <person name="Fredericq S."/>
            <person name="Bhattacharya D."/>
            <person name="Su Yoon H."/>
        </authorList>
    </citation>
    <scope>NUCLEOTIDE SEQUENCE</scope>
</reference>
<dbReference type="AlphaFoldDB" id="A0A3G3MI81"/>
<comment type="subcellular location">
    <subcellularLocation>
        <location evidence="10">Cell membrane</location>
        <topology evidence="10">Peripheral membrane protein</topology>
        <orientation evidence="10">Cytoplasmic side</orientation>
    </subcellularLocation>
    <subcellularLocation>
        <location evidence="10">Cytoplasm</location>
    </subcellularLocation>
    <subcellularLocation>
        <location evidence="1">Membrane</location>
        <topology evidence="1">Peripheral membrane protein</topology>
    </subcellularLocation>
    <text evidence="10">Distribution is 50-50.</text>
</comment>
<dbReference type="Gene3D" id="1.10.3060.10">
    <property type="entry name" value="Helical scaffold and wing domains of SecA"/>
    <property type="match status" value="1"/>
</dbReference>
<dbReference type="Gene3D" id="3.90.1440.10">
    <property type="entry name" value="SecA, preprotein cross-linking domain"/>
    <property type="match status" value="1"/>
</dbReference>
<feature type="domain" description="Helicase ATP-binding" evidence="12">
    <location>
        <begin position="84"/>
        <end position="242"/>
    </location>
</feature>
<keyword evidence="14" id="KW-0934">Plastid</keyword>